<dbReference type="EMBL" id="CM037151">
    <property type="protein sequence ID" value="KAH7842635.1"/>
    <property type="molecule type" value="Genomic_DNA"/>
</dbReference>
<reference evidence="1 2" key="1">
    <citation type="journal article" date="2021" name="Hortic Res">
        <title>High-quality reference genome and annotation aids understanding of berry development for evergreen blueberry (Vaccinium darrowii).</title>
        <authorList>
            <person name="Yu J."/>
            <person name="Hulse-Kemp A.M."/>
            <person name="Babiker E."/>
            <person name="Staton M."/>
        </authorList>
    </citation>
    <scope>NUCLEOTIDE SEQUENCE [LARGE SCALE GENOMIC DNA]</scope>
    <source>
        <strain evidence="2">cv. NJ 8807/NJ 8810</strain>
        <tissue evidence="1">Young leaf</tissue>
    </source>
</reference>
<name>A0ACB7XP04_9ERIC</name>
<protein>
    <submittedName>
        <fullName evidence="1">Uncharacterized protein</fullName>
    </submittedName>
</protein>
<sequence>MASSTNSIASELLPILRVYKDGTVERFVGSPFVPPSPEDPTTDVSSKDTTISPLVSARLYLPKLSSPTHQKNLPILVYFHGGGFCIESAFSFLNPATESAKNMVNRLASFLL</sequence>
<evidence type="ECO:0000313" key="2">
    <source>
        <dbReference type="Proteomes" id="UP000828048"/>
    </source>
</evidence>
<dbReference type="Proteomes" id="UP000828048">
    <property type="component" value="Chromosome 1"/>
</dbReference>
<proteinExistence type="predicted"/>
<accession>A0ACB7XP04</accession>
<gene>
    <name evidence="1" type="ORF">Vadar_007578</name>
</gene>
<evidence type="ECO:0000313" key="1">
    <source>
        <dbReference type="EMBL" id="KAH7842635.1"/>
    </source>
</evidence>
<keyword evidence="2" id="KW-1185">Reference proteome</keyword>
<organism evidence="1 2">
    <name type="scientific">Vaccinium darrowii</name>
    <dbReference type="NCBI Taxonomy" id="229202"/>
    <lineage>
        <taxon>Eukaryota</taxon>
        <taxon>Viridiplantae</taxon>
        <taxon>Streptophyta</taxon>
        <taxon>Embryophyta</taxon>
        <taxon>Tracheophyta</taxon>
        <taxon>Spermatophyta</taxon>
        <taxon>Magnoliopsida</taxon>
        <taxon>eudicotyledons</taxon>
        <taxon>Gunneridae</taxon>
        <taxon>Pentapetalae</taxon>
        <taxon>asterids</taxon>
        <taxon>Ericales</taxon>
        <taxon>Ericaceae</taxon>
        <taxon>Vaccinioideae</taxon>
        <taxon>Vaccinieae</taxon>
        <taxon>Vaccinium</taxon>
    </lineage>
</organism>
<comment type="caution">
    <text evidence="1">The sequence shown here is derived from an EMBL/GenBank/DDBJ whole genome shotgun (WGS) entry which is preliminary data.</text>
</comment>